<organism evidence="2 3">
    <name type="scientific">Actinomadura citrea</name>
    <dbReference type="NCBI Taxonomy" id="46158"/>
    <lineage>
        <taxon>Bacteria</taxon>
        <taxon>Bacillati</taxon>
        <taxon>Actinomycetota</taxon>
        <taxon>Actinomycetes</taxon>
        <taxon>Streptosporangiales</taxon>
        <taxon>Thermomonosporaceae</taxon>
        <taxon>Actinomadura</taxon>
    </lineage>
</organism>
<comment type="caution">
    <text evidence="2">The sequence shown here is derived from an EMBL/GenBank/DDBJ whole genome shotgun (WGS) entry which is preliminary data.</text>
</comment>
<keyword evidence="3" id="KW-1185">Reference proteome</keyword>
<protein>
    <submittedName>
        <fullName evidence="2">Uncharacterized protein</fullName>
    </submittedName>
</protein>
<evidence type="ECO:0000313" key="3">
    <source>
        <dbReference type="Proteomes" id="UP000591272"/>
    </source>
</evidence>
<proteinExistence type="predicted"/>
<evidence type="ECO:0000313" key="2">
    <source>
        <dbReference type="EMBL" id="NYE14803.1"/>
    </source>
</evidence>
<reference evidence="2 3" key="1">
    <citation type="submission" date="2020-07" db="EMBL/GenBank/DDBJ databases">
        <title>Sequencing the genomes of 1000 actinobacteria strains.</title>
        <authorList>
            <person name="Klenk H.-P."/>
        </authorList>
    </citation>
    <scope>NUCLEOTIDE SEQUENCE [LARGE SCALE GENOMIC DNA]</scope>
    <source>
        <strain evidence="2 3">DSM 43461</strain>
    </source>
</reference>
<feature type="region of interest" description="Disordered" evidence="1">
    <location>
        <begin position="31"/>
        <end position="59"/>
    </location>
</feature>
<name>A0A7Y9GDZ7_9ACTN</name>
<accession>A0A7Y9GDZ7</accession>
<dbReference type="Proteomes" id="UP000591272">
    <property type="component" value="Unassembled WGS sequence"/>
</dbReference>
<sequence length="59" mass="5965">MLEVSNINAPAISASLRMGFAFCGLDTGLHGGTESAGEQARAPPGRGRASFGAGRADQM</sequence>
<dbReference type="AlphaFoldDB" id="A0A7Y9GDZ7"/>
<dbReference type="RefSeq" id="WP_179831325.1">
    <property type="nucleotide sequence ID" value="NZ_BMRD01000010.1"/>
</dbReference>
<dbReference type="EMBL" id="JACCBT010000001">
    <property type="protein sequence ID" value="NYE14803.1"/>
    <property type="molecule type" value="Genomic_DNA"/>
</dbReference>
<feature type="compositionally biased region" description="Low complexity" evidence="1">
    <location>
        <begin position="36"/>
        <end position="59"/>
    </location>
</feature>
<gene>
    <name evidence="2" type="ORF">BJ999_005099</name>
</gene>
<evidence type="ECO:0000256" key="1">
    <source>
        <dbReference type="SAM" id="MobiDB-lite"/>
    </source>
</evidence>